<accession>F6AFD9</accession>
<sequence>MKFLKPNMSIKCQALTVPYHLLDLCGSTGQEVMFVGGLESEKTQTTRAPGLRGSVNDARVKTAKATYVFDQQGVMNDPNTKGVDLQLIRLPLIIHQVAMKLGEAKVADEPRPAKVRAFNPAQKIQLLIDESEDGVIALQLHLSFVVEALHANLVPLVVRHPYSDPNRNNGADCLYPNCSIIFGIEVFQNHKQPPPERSYCNEGPNRPDTEQLHAVRHAPQLHNAWLRASIKVLSLPAFPATVHGRAA</sequence>
<name>F6AFD9_PSEF1</name>
<dbReference type="Proteomes" id="UP000000686">
    <property type="component" value="Chromosome"/>
</dbReference>
<dbReference type="KEGG" id="pfv:Psefu_1424"/>
<gene>
    <name evidence="1" type="ordered locus">Psefu_1424</name>
</gene>
<evidence type="ECO:0000313" key="1">
    <source>
        <dbReference type="EMBL" id="AEF21400.1"/>
    </source>
</evidence>
<reference evidence="1 2" key="1">
    <citation type="submission" date="2011-04" db="EMBL/GenBank/DDBJ databases">
        <title>Complete sequence of Pseudomonas fulva 12-X.</title>
        <authorList>
            <consortium name="US DOE Joint Genome Institute"/>
            <person name="Lucas S."/>
            <person name="Han J."/>
            <person name="Lapidus A."/>
            <person name="Cheng J.-F."/>
            <person name="Goodwin L."/>
            <person name="Pitluck S."/>
            <person name="Peters L."/>
            <person name="Mikhailova N."/>
            <person name="Pagani I."/>
            <person name="Davenport K."/>
            <person name="Han C."/>
            <person name="Tapia R."/>
            <person name="Land M."/>
            <person name="Hauser L."/>
            <person name="Kyrpides N."/>
            <person name="Ivanova N."/>
            <person name="Pagani I."/>
            <person name="Lcollab F.I."/>
            <person name="Woyke T."/>
        </authorList>
    </citation>
    <scope>NUCLEOTIDE SEQUENCE [LARGE SCALE GENOMIC DNA]</scope>
    <source>
        <strain evidence="2">12-X</strain>
    </source>
</reference>
<protein>
    <submittedName>
        <fullName evidence="1">Uncharacterized protein</fullName>
    </submittedName>
</protein>
<dbReference type="EMBL" id="CP002727">
    <property type="protein sequence ID" value="AEF21400.1"/>
    <property type="molecule type" value="Genomic_DNA"/>
</dbReference>
<dbReference type="HOGENOM" id="CLU_1123759_0_0_6"/>
<keyword evidence="2" id="KW-1185">Reference proteome</keyword>
<organism evidence="1 2">
    <name type="scientific">Pseudomonas fulva (strain 12-X)</name>
    <dbReference type="NCBI Taxonomy" id="743720"/>
    <lineage>
        <taxon>Bacteria</taxon>
        <taxon>Pseudomonadati</taxon>
        <taxon>Pseudomonadota</taxon>
        <taxon>Gammaproteobacteria</taxon>
        <taxon>Pseudomonadales</taxon>
        <taxon>Pseudomonadaceae</taxon>
        <taxon>Pseudomonas</taxon>
    </lineage>
</organism>
<evidence type="ECO:0000313" key="2">
    <source>
        <dbReference type="Proteomes" id="UP000000686"/>
    </source>
</evidence>
<proteinExistence type="predicted"/>
<dbReference type="AlphaFoldDB" id="F6AFD9"/>
<dbReference type="STRING" id="743720.Psefu_1424"/>